<feature type="transmembrane region" description="Helical" evidence="1">
    <location>
        <begin position="157"/>
        <end position="176"/>
    </location>
</feature>
<dbReference type="GO" id="GO:0016020">
    <property type="term" value="C:membrane"/>
    <property type="evidence" value="ECO:0007669"/>
    <property type="project" value="GOC"/>
</dbReference>
<feature type="transmembrane region" description="Helical" evidence="1">
    <location>
        <begin position="27"/>
        <end position="47"/>
    </location>
</feature>
<dbReference type="Pfam" id="PF06127">
    <property type="entry name" value="Mpo1-like"/>
    <property type="match status" value="1"/>
</dbReference>
<keyword evidence="1" id="KW-0472">Membrane</keyword>
<gene>
    <name evidence="2" type="ORF">JKP88DRAFT_261719</name>
</gene>
<dbReference type="GO" id="GO:0046521">
    <property type="term" value="P:sphingoid catabolic process"/>
    <property type="evidence" value="ECO:0007669"/>
    <property type="project" value="TreeGrafter"/>
</dbReference>
<evidence type="ECO:0000313" key="3">
    <source>
        <dbReference type="Proteomes" id="UP000664859"/>
    </source>
</evidence>
<dbReference type="InterPro" id="IPR009305">
    <property type="entry name" value="Mpo1-like"/>
</dbReference>
<keyword evidence="1" id="KW-0812">Transmembrane</keyword>
<sequence length="211" mass="23353">MGLKEVTDLDKHLAFYCAYHRNTVNEAIHMVCIWPIVWTMFALFRMLGPTAPVPHALVDMAPALGDALVLHIGWLIAAAYVLLYPLMEPRMGTAAALLVVCCLLSANQFAAWADRQPESDTGLSAAAYVAVAHVVCWLAQFYGHAAHEKRKPALMDNLFQAFLAAPLFVLLTLFHYPSDVFTRIQPRVDEKVAEFRRLSDAAATAVSKKQS</sequence>
<dbReference type="PANTHER" id="PTHR28026">
    <property type="entry name" value="DUF962 DOMAIN PROTEIN (AFU_ORTHOLOGUE AFUA_8G05310)"/>
    <property type="match status" value="1"/>
</dbReference>
<dbReference type="EMBL" id="JAFCMP010000002">
    <property type="protein sequence ID" value="KAG5192709.1"/>
    <property type="molecule type" value="Genomic_DNA"/>
</dbReference>
<dbReference type="PANTHER" id="PTHR28026:SF9">
    <property type="entry name" value="2-HYDROXY-PALMITIC ACID DIOXYGENASE MPO1"/>
    <property type="match status" value="1"/>
</dbReference>
<comment type="caution">
    <text evidence="2">The sequence shown here is derived from an EMBL/GenBank/DDBJ whole genome shotgun (WGS) entry which is preliminary data.</text>
</comment>
<protein>
    <recommendedName>
        <fullName evidence="4">DUF962 domain-containing protein</fullName>
    </recommendedName>
</protein>
<dbReference type="GO" id="GO:0005783">
    <property type="term" value="C:endoplasmic reticulum"/>
    <property type="evidence" value="ECO:0007669"/>
    <property type="project" value="TreeGrafter"/>
</dbReference>
<keyword evidence="3" id="KW-1185">Reference proteome</keyword>
<accession>A0A835ZKQ2</accession>
<proteinExistence type="predicted"/>
<organism evidence="2 3">
    <name type="scientific">Tribonema minus</name>
    <dbReference type="NCBI Taxonomy" id="303371"/>
    <lineage>
        <taxon>Eukaryota</taxon>
        <taxon>Sar</taxon>
        <taxon>Stramenopiles</taxon>
        <taxon>Ochrophyta</taxon>
        <taxon>PX clade</taxon>
        <taxon>Xanthophyceae</taxon>
        <taxon>Tribonematales</taxon>
        <taxon>Tribonemataceae</taxon>
        <taxon>Tribonema</taxon>
    </lineage>
</organism>
<dbReference type="OrthoDB" id="2124888at2759"/>
<evidence type="ECO:0000313" key="2">
    <source>
        <dbReference type="EMBL" id="KAG5192709.1"/>
    </source>
</evidence>
<feature type="transmembrane region" description="Helical" evidence="1">
    <location>
        <begin position="94"/>
        <end position="113"/>
    </location>
</feature>
<feature type="transmembrane region" description="Helical" evidence="1">
    <location>
        <begin position="67"/>
        <end position="87"/>
    </location>
</feature>
<keyword evidence="1" id="KW-1133">Transmembrane helix</keyword>
<feature type="transmembrane region" description="Helical" evidence="1">
    <location>
        <begin position="125"/>
        <end position="145"/>
    </location>
</feature>
<dbReference type="AlphaFoldDB" id="A0A835ZKQ2"/>
<name>A0A835ZKQ2_9STRA</name>
<evidence type="ECO:0000256" key="1">
    <source>
        <dbReference type="SAM" id="Phobius"/>
    </source>
</evidence>
<evidence type="ECO:0008006" key="4">
    <source>
        <dbReference type="Google" id="ProtNLM"/>
    </source>
</evidence>
<reference evidence="2" key="1">
    <citation type="submission" date="2021-02" db="EMBL/GenBank/DDBJ databases">
        <title>First Annotated Genome of the Yellow-green Alga Tribonema minus.</title>
        <authorList>
            <person name="Mahan K.M."/>
        </authorList>
    </citation>
    <scope>NUCLEOTIDE SEQUENCE</scope>
    <source>
        <strain evidence="2">UTEX B ZZ1240</strain>
    </source>
</reference>
<dbReference type="Proteomes" id="UP000664859">
    <property type="component" value="Unassembled WGS sequence"/>
</dbReference>